<keyword evidence="4 8" id="KW-0560">Oxidoreductase</keyword>
<dbReference type="EMBL" id="ABIB01000002">
    <property type="protein sequence ID" value="EDP97423.1"/>
    <property type="molecule type" value="Genomic_DNA"/>
</dbReference>
<protein>
    <submittedName>
        <fullName evidence="9">Cytochrome P450 hydroxylase</fullName>
    </submittedName>
</protein>
<dbReference type="PANTHER" id="PTHR24291:SF50">
    <property type="entry name" value="BIFUNCTIONAL ALBAFLAVENONE MONOOXYGENASE_TERPENE SYNTHASE"/>
    <property type="match status" value="1"/>
</dbReference>
<dbReference type="InterPro" id="IPR036396">
    <property type="entry name" value="Cyt_P450_sf"/>
</dbReference>
<keyword evidence="5 7" id="KW-0408">Iron</keyword>
<dbReference type="GO" id="GO:0020037">
    <property type="term" value="F:heme binding"/>
    <property type="evidence" value="ECO:0007669"/>
    <property type="project" value="InterPro"/>
</dbReference>
<feature type="binding site" description="axial binding residue" evidence="7">
    <location>
        <position position="392"/>
    </location>
    <ligand>
        <name>heme</name>
        <dbReference type="ChEBI" id="CHEBI:30413"/>
    </ligand>
    <ligandPart>
        <name>Fe</name>
        <dbReference type="ChEBI" id="CHEBI:18248"/>
    </ligandPart>
</feature>
<dbReference type="InterPro" id="IPR002401">
    <property type="entry name" value="Cyt_P450_E_grp-I"/>
</dbReference>
<dbReference type="HOGENOM" id="CLU_001570_5_1_10"/>
<name>A9DPF5_9FLAO</name>
<dbReference type="InterPro" id="IPR001128">
    <property type="entry name" value="Cyt_P450"/>
</dbReference>
<keyword evidence="6 8" id="KW-0503">Monooxygenase</keyword>
<evidence type="ECO:0000256" key="8">
    <source>
        <dbReference type="RuleBase" id="RU000461"/>
    </source>
</evidence>
<dbReference type="SUPFAM" id="SSF48264">
    <property type="entry name" value="Cytochrome P450"/>
    <property type="match status" value="1"/>
</dbReference>
<dbReference type="Proteomes" id="UP000002945">
    <property type="component" value="Unassembled WGS sequence"/>
</dbReference>
<evidence type="ECO:0000313" key="9">
    <source>
        <dbReference type="EMBL" id="EDP97423.1"/>
    </source>
</evidence>
<reference evidence="9 10" key="1">
    <citation type="journal article" date="2011" name="J. Bacteriol.">
        <title>Genome sequence of the algicidal bacterium Kordia algicida OT-1.</title>
        <authorList>
            <person name="Lee H.S."/>
            <person name="Kang S.G."/>
            <person name="Kwon K.K."/>
            <person name="Lee J.H."/>
            <person name="Kim S.J."/>
        </authorList>
    </citation>
    <scope>NUCLEOTIDE SEQUENCE [LARGE SCALE GENOMIC DNA]</scope>
    <source>
        <strain evidence="9 10">OT-1</strain>
    </source>
</reference>
<comment type="caution">
    <text evidence="9">The sequence shown here is derived from an EMBL/GenBank/DDBJ whole genome shotgun (WGS) entry which is preliminary data.</text>
</comment>
<keyword evidence="10" id="KW-1185">Reference proteome</keyword>
<proteinExistence type="inferred from homology"/>
<evidence type="ECO:0000256" key="2">
    <source>
        <dbReference type="ARBA" id="ARBA00022617"/>
    </source>
</evidence>
<evidence type="ECO:0000256" key="1">
    <source>
        <dbReference type="ARBA" id="ARBA00010617"/>
    </source>
</evidence>
<dbReference type="InterPro" id="IPR017972">
    <property type="entry name" value="Cyt_P450_CS"/>
</dbReference>
<dbReference type="Pfam" id="PF00067">
    <property type="entry name" value="p450"/>
    <property type="match status" value="1"/>
</dbReference>
<comment type="similarity">
    <text evidence="1 8">Belongs to the cytochrome P450 family.</text>
</comment>
<dbReference type="AlphaFoldDB" id="A9DPF5"/>
<keyword evidence="2 7" id="KW-0349">Heme</keyword>
<evidence type="ECO:0000256" key="5">
    <source>
        <dbReference type="ARBA" id="ARBA00023004"/>
    </source>
</evidence>
<dbReference type="PROSITE" id="PS00086">
    <property type="entry name" value="CYTOCHROME_P450"/>
    <property type="match status" value="1"/>
</dbReference>
<dbReference type="GO" id="GO:0016705">
    <property type="term" value="F:oxidoreductase activity, acting on paired donors, with incorporation or reduction of molecular oxygen"/>
    <property type="evidence" value="ECO:0007669"/>
    <property type="project" value="InterPro"/>
</dbReference>
<gene>
    <name evidence="9" type="ORF">KAOT1_19712</name>
</gene>
<dbReference type="OrthoDB" id="9764248at2"/>
<evidence type="ECO:0000313" key="10">
    <source>
        <dbReference type="Proteomes" id="UP000002945"/>
    </source>
</evidence>
<dbReference type="InterPro" id="IPR050196">
    <property type="entry name" value="Cytochrome_P450_Monoox"/>
</dbReference>
<dbReference type="PRINTS" id="PR00385">
    <property type="entry name" value="P450"/>
</dbReference>
<sequence length="444" mass="51985">MYNYPNTIPFFKLFLKSSSITRNPIPFHKSGFEKHGNSFAIAPPFAKKVMLTRDAEITKHLLRKNHRNYNKSKIQTKFLSKYVGKGLLTSSGDYWLKQRRLIQPAFHREKLQKLVAIMEGTIEKQLENIQRNKVIDSYPIMNELAFHVVAKSLFNYSSDDNTMHRLQEIIETLQDFIIREIRQPHKKWWYQISGLVKKHMELVKESRDIINKVIDERRVSDKEHDDLLDMLLKAKYEDDGTSMTNEQLIDEILIFFVAGHETTANALTFTFHLIARNSEVYKKVVAEIDTIDDGLPPMEKIAKLNYVKNCVEEALRLYPPAWITDRVAIEDDEFAGFKIEKGTMIGISFYELHRNPTYWKNPNDFIPERFSDENRKETAGYYFPFGAGPRMCIGNSFALYEMMLTVYQMLKKYRIETDQETVEIAPLITLKPINVTLKFNKRNA</sequence>
<evidence type="ECO:0000256" key="6">
    <source>
        <dbReference type="ARBA" id="ARBA00023033"/>
    </source>
</evidence>
<evidence type="ECO:0000256" key="7">
    <source>
        <dbReference type="PIRSR" id="PIRSR602401-1"/>
    </source>
</evidence>
<dbReference type="GO" id="GO:0005506">
    <property type="term" value="F:iron ion binding"/>
    <property type="evidence" value="ECO:0007669"/>
    <property type="project" value="InterPro"/>
</dbReference>
<dbReference type="RefSeq" id="WP_007096473.1">
    <property type="nucleotide sequence ID" value="NZ_CP142125.1"/>
</dbReference>
<dbReference type="PANTHER" id="PTHR24291">
    <property type="entry name" value="CYTOCHROME P450 FAMILY 4"/>
    <property type="match status" value="1"/>
</dbReference>
<dbReference type="eggNOG" id="COG2124">
    <property type="taxonomic scope" value="Bacteria"/>
</dbReference>
<organism evidence="9 10">
    <name type="scientific">Kordia algicida OT-1</name>
    <dbReference type="NCBI Taxonomy" id="391587"/>
    <lineage>
        <taxon>Bacteria</taxon>
        <taxon>Pseudomonadati</taxon>
        <taxon>Bacteroidota</taxon>
        <taxon>Flavobacteriia</taxon>
        <taxon>Flavobacteriales</taxon>
        <taxon>Flavobacteriaceae</taxon>
        <taxon>Kordia</taxon>
    </lineage>
</organism>
<accession>A9DPF5</accession>
<dbReference type="PRINTS" id="PR00463">
    <property type="entry name" value="EP450I"/>
</dbReference>
<comment type="cofactor">
    <cofactor evidence="7">
        <name>heme</name>
        <dbReference type="ChEBI" id="CHEBI:30413"/>
    </cofactor>
</comment>
<keyword evidence="3 7" id="KW-0479">Metal-binding</keyword>
<dbReference type="GO" id="GO:0004497">
    <property type="term" value="F:monooxygenase activity"/>
    <property type="evidence" value="ECO:0007669"/>
    <property type="project" value="UniProtKB-KW"/>
</dbReference>
<evidence type="ECO:0000256" key="3">
    <source>
        <dbReference type="ARBA" id="ARBA00022723"/>
    </source>
</evidence>
<evidence type="ECO:0000256" key="4">
    <source>
        <dbReference type="ARBA" id="ARBA00023002"/>
    </source>
</evidence>
<dbReference type="STRING" id="391587.KAOT1_19712"/>
<dbReference type="Gene3D" id="1.10.630.10">
    <property type="entry name" value="Cytochrome P450"/>
    <property type="match status" value="1"/>
</dbReference>